<dbReference type="PROSITE" id="PS51217">
    <property type="entry name" value="UVRD_HELICASE_CTER"/>
    <property type="match status" value="1"/>
</dbReference>
<dbReference type="GO" id="GO:0003887">
    <property type="term" value="F:DNA-directed DNA polymerase activity"/>
    <property type="evidence" value="ECO:0007669"/>
    <property type="project" value="InterPro"/>
</dbReference>
<dbReference type="InterPro" id="IPR013986">
    <property type="entry name" value="DExx_box_DNA_helicase_dom_sf"/>
</dbReference>
<dbReference type="STRING" id="1121307.CLCY_3c00370"/>
<keyword evidence="3 12" id="KW-0378">Hydrolase</keyword>
<evidence type="ECO:0000256" key="8">
    <source>
        <dbReference type="ARBA" id="ARBA00023235"/>
    </source>
</evidence>
<evidence type="ECO:0000256" key="5">
    <source>
        <dbReference type="ARBA" id="ARBA00022839"/>
    </source>
</evidence>
<dbReference type="OrthoDB" id="9810135at2"/>
<dbReference type="GO" id="GO:0005524">
    <property type="term" value="F:ATP binding"/>
    <property type="evidence" value="ECO:0007669"/>
    <property type="project" value="UniProtKB-UniRule"/>
</dbReference>
<protein>
    <recommendedName>
        <fullName evidence="10">DNA 3'-5' helicase</fullName>
        <ecNumber evidence="10">5.6.2.4</ecNumber>
    </recommendedName>
</protein>
<evidence type="ECO:0000256" key="9">
    <source>
        <dbReference type="ARBA" id="ARBA00034617"/>
    </source>
</evidence>
<dbReference type="SUPFAM" id="SSF52540">
    <property type="entry name" value="P-loop containing nucleoside triphosphate hydrolases"/>
    <property type="match status" value="1"/>
</dbReference>
<evidence type="ECO:0000256" key="6">
    <source>
        <dbReference type="ARBA" id="ARBA00022840"/>
    </source>
</evidence>
<dbReference type="Pfam" id="PF00929">
    <property type="entry name" value="RNase_T"/>
    <property type="match status" value="1"/>
</dbReference>
<dbReference type="EMBL" id="LFVU01000026">
    <property type="protein sequence ID" value="KMT21770.1"/>
    <property type="molecule type" value="Genomic_DNA"/>
</dbReference>
<dbReference type="GO" id="GO:0006260">
    <property type="term" value="P:DNA replication"/>
    <property type="evidence" value="ECO:0007669"/>
    <property type="project" value="InterPro"/>
</dbReference>
<keyword evidence="8" id="KW-0413">Isomerase</keyword>
<comment type="similarity">
    <text evidence="1">Belongs to the helicase family. UvrD subfamily.</text>
</comment>
<dbReference type="GO" id="GO:0000725">
    <property type="term" value="P:recombinational repair"/>
    <property type="evidence" value="ECO:0007669"/>
    <property type="project" value="TreeGrafter"/>
</dbReference>
<dbReference type="CDD" id="cd06127">
    <property type="entry name" value="DEDDh"/>
    <property type="match status" value="1"/>
</dbReference>
<accession>A0A0J8D6R0</accession>
<evidence type="ECO:0000256" key="11">
    <source>
        <dbReference type="ARBA" id="ARBA00048988"/>
    </source>
</evidence>
<dbReference type="GO" id="GO:0043138">
    <property type="term" value="F:3'-5' DNA helicase activity"/>
    <property type="evidence" value="ECO:0007669"/>
    <property type="project" value="UniProtKB-EC"/>
</dbReference>
<keyword evidence="7" id="KW-0238">DNA-binding</keyword>
<dbReference type="RefSeq" id="WP_048570431.1">
    <property type="nucleotide sequence ID" value="NZ_LFVU01000026.1"/>
</dbReference>
<comment type="catalytic activity">
    <reaction evidence="9">
        <text>Couples ATP hydrolysis with the unwinding of duplex DNA by translocating in the 3'-5' direction.</text>
        <dbReference type="EC" id="5.6.2.4"/>
    </reaction>
</comment>
<dbReference type="Gene3D" id="3.30.420.10">
    <property type="entry name" value="Ribonuclease H-like superfamily/Ribonuclease H"/>
    <property type="match status" value="1"/>
</dbReference>
<keyword evidence="16" id="KW-1185">Reference proteome</keyword>
<evidence type="ECO:0000313" key="15">
    <source>
        <dbReference type="EMBL" id="KMT21770.1"/>
    </source>
</evidence>
<dbReference type="SUPFAM" id="SSF53098">
    <property type="entry name" value="Ribonuclease H-like"/>
    <property type="match status" value="1"/>
</dbReference>
<dbReference type="Pfam" id="PF13361">
    <property type="entry name" value="UvrD_C"/>
    <property type="match status" value="1"/>
</dbReference>
<reference evidence="15 16" key="1">
    <citation type="submission" date="2015-06" db="EMBL/GenBank/DDBJ databases">
        <title>Draft genome sequence of the purine-degrading Clostridium cylindrosporum HC-1 (DSM 605).</title>
        <authorList>
            <person name="Poehlein A."/>
            <person name="Schiel-Bengelsdorf B."/>
            <person name="Bengelsdorf F."/>
            <person name="Daniel R."/>
            <person name="Duerre P."/>
        </authorList>
    </citation>
    <scope>NUCLEOTIDE SEQUENCE [LARGE SCALE GENOMIC DNA]</scope>
    <source>
        <strain evidence="15 16">DSM 605</strain>
    </source>
</reference>
<dbReference type="Pfam" id="PF00580">
    <property type="entry name" value="UvrD-helicase"/>
    <property type="match status" value="1"/>
</dbReference>
<keyword evidence="5" id="KW-0540">Nuclease</keyword>
<dbReference type="InterPro" id="IPR013520">
    <property type="entry name" value="Ribonucl_H"/>
</dbReference>
<dbReference type="GO" id="GO:0005829">
    <property type="term" value="C:cytosol"/>
    <property type="evidence" value="ECO:0007669"/>
    <property type="project" value="TreeGrafter"/>
</dbReference>
<dbReference type="InterPro" id="IPR027417">
    <property type="entry name" value="P-loop_NTPase"/>
</dbReference>
<dbReference type="InterPro" id="IPR014016">
    <property type="entry name" value="UvrD-like_ATP-bd"/>
</dbReference>
<gene>
    <name evidence="15" type="primary">pcrA</name>
    <name evidence="15" type="ORF">CLCY_3c00370</name>
</gene>
<comment type="catalytic activity">
    <reaction evidence="11">
        <text>ATP + H2O = ADP + phosphate + H(+)</text>
        <dbReference type="Rhea" id="RHEA:13065"/>
        <dbReference type="ChEBI" id="CHEBI:15377"/>
        <dbReference type="ChEBI" id="CHEBI:15378"/>
        <dbReference type="ChEBI" id="CHEBI:30616"/>
        <dbReference type="ChEBI" id="CHEBI:43474"/>
        <dbReference type="ChEBI" id="CHEBI:456216"/>
        <dbReference type="EC" id="5.6.2.4"/>
    </reaction>
</comment>
<name>A0A0J8D6R0_CLOCY</name>
<evidence type="ECO:0000256" key="2">
    <source>
        <dbReference type="ARBA" id="ARBA00022741"/>
    </source>
</evidence>
<evidence type="ECO:0000256" key="1">
    <source>
        <dbReference type="ARBA" id="ARBA00009922"/>
    </source>
</evidence>
<evidence type="ECO:0000259" key="13">
    <source>
        <dbReference type="PROSITE" id="PS51198"/>
    </source>
</evidence>
<dbReference type="AlphaFoldDB" id="A0A0J8D6R0"/>
<dbReference type="InterPro" id="IPR014017">
    <property type="entry name" value="DNA_helicase_UvrD-like_C"/>
</dbReference>
<feature type="binding site" evidence="12">
    <location>
        <begin position="22"/>
        <end position="29"/>
    </location>
    <ligand>
        <name>ATP</name>
        <dbReference type="ChEBI" id="CHEBI:30616"/>
    </ligand>
</feature>
<dbReference type="PATRIC" id="fig|1121307.3.peg.1391"/>
<dbReference type="PROSITE" id="PS51198">
    <property type="entry name" value="UVRD_HELICASE_ATP_BIND"/>
    <property type="match status" value="1"/>
</dbReference>
<proteinExistence type="inferred from homology"/>
<evidence type="ECO:0000256" key="10">
    <source>
        <dbReference type="ARBA" id="ARBA00034808"/>
    </source>
</evidence>
<evidence type="ECO:0000256" key="4">
    <source>
        <dbReference type="ARBA" id="ARBA00022806"/>
    </source>
</evidence>
<keyword evidence="2 12" id="KW-0547">Nucleotide-binding</keyword>
<dbReference type="InterPro" id="IPR006054">
    <property type="entry name" value="DnaQ"/>
</dbReference>
<comment type="caution">
    <text evidence="15">The sequence shown here is derived from an EMBL/GenBank/DDBJ whole genome shotgun (WGS) entry which is preliminary data.</text>
</comment>
<evidence type="ECO:0000256" key="3">
    <source>
        <dbReference type="ARBA" id="ARBA00022801"/>
    </source>
</evidence>
<dbReference type="Gene3D" id="1.10.10.160">
    <property type="match status" value="1"/>
</dbReference>
<dbReference type="NCBIfam" id="TIGR00573">
    <property type="entry name" value="dnaq"/>
    <property type="match status" value="1"/>
</dbReference>
<dbReference type="EC" id="5.6.2.4" evidence="10"/>
<dbReference type="InterPro" id="IPR036397">
    <property type="entry name" value="RNaseH_sf"/>
</dbReference>
<organism evidence="15 16">
    <name type="scientific">Clostridium cylindrosporum DSM 605</name>
    <dbReference type="NCBI Taxonomy" id="1121307"/>
    <lineage>
        <taxon>Bacteria</taxon>
        <taxon>Bacillati</taxon>
        <taxon>Bacillota</taxon>
        <taxon>Clostridia</taxon>
        <taxon>Eubacteriales</taxon>
        <taxon>Clostridiaceae</taxon>
        <taxon>Clostridium</taxon>
    </lineage>
</organism>
<dbReference type="PANTHER" id="PTHR11070">
    <property type="entry name" value="UVRD / RECB / PCRA DNA HELICASE FAMILY MEMBER"/>
    <property type="match status" value="1"/>
</dbReference>
<dbReference type="InterPro" id="IPR000212">
    <property type="entry name" value="DNA_helicase_UvrD/REP"/>
</dbReference>
<dbReference type="GO" id="GO:0016887">
    <property type="term" value="F:ATP hydrolysis activity"/>
    <property type="evidence" value="ECO:0007669"/>
    <property type="project" value="RHEA"/>
</dbReference>
<dbReference type="InterPro" id="IPR012337">
    <property type="entry name" value="RNaseH-like_sf"/>
</dbReference>
<keyword evidence="5" id="KW-0269">Exonuclease</keyword>
<evidence type="ECO:0000256" key="12">
    <source>
        <dbReference type="PROSITE-ProRule" id="PRU00560"/>
    </source>
</evidence>
<sequence length="855" mass="98661">MDLNESQQRVVSEIDRNILLLASAGTGKTDTMSRRIANIIKSGRANSDEILCITFTNKAAKEMENRIKAIIQEEGNKITIRTFHSFCFDIIKREAKRSTDIFTDFVVFDEDDCRDIIKGFRPHGFSEDSIQRFINIVKEESVKKGISYNASIENIFNSRDDDINYICTENKKVNFDLKRYLEANGENLIHIYNRELSNNHGLDFNDLIIKAKEILSNENVVNYLRQKYKYINVDEVQDTSTLEYSIIESIFYDNNILICGDIFQTIYGWRGSEPRKIISNFTEKYSPIEVVFNKNYRATKNLTEASLGYLLNAFNSEAMSVYSDGLESEAKDLGDKIVFKENDSLYEEASFIYSQIKSLQIKGEDISKVCVLTRDNGYNVNLSKELSYIQKGGQGFEFVLVDQFKFFRRMEVKDIIAFLKLIGNKNDSLSLKRILKRLPTGIGDKTLEEIESSSYRLAGISLSDFIDDKTYKGEYFSLLIEEFKKDNVIIFDVESTGVDVTEDEIIQIAAIKINSKGEKVESFEKFISPKRLVKDSQFVHGFSDDFLKKNGEDKKKVLNEFLEFSKDAVIVGHNVQFDINILTSEVSREKLGEIKFKGFYDTLDIYRRFHSNVENHKLETLSNVFKTKNKPSHNAMDDILATGELLARAISEDIVPTSFERISYIAKHIKSFSDISNKLNNLFKFANENRPCDIITFIVENFNIKSLYKGEDGYNKMERIRDFYVLLKDLDDSLKSNRDSLLEVIKITSLSNGELENIIIKRSGKIRIPIITVHQSKGLEYENVFIAGLQDGKFPSYRAIKSNDIDEEKRTFYVAITRAKKRLYLSCNTNDGYYKRSLRSRFIDLIPQKYVKYDN</sequence>
<dbReference type="PANTHER" id="PTHR11070:SF2">
    <property type="entry name" value="ATP-DEPENDENT DNA HELICASE SRS2"/>
    <property type="match status" value="1"/>
</dbReference>
<dbReference type="GO" id="GO:0004527">
    <property type="term" value="F:exonuclease activity"/>
    <property type="evidence" value="ECO:0007669"/>
    <property type="project" value="UniProtKB-KW"/>
</dbReference>
<dbReference type="Gene3D" id="3.40.50.300">
    <property type="entry name" value="P-loop containing nucleotide triphosphate hydrolases"/>
    <property type="match status" value="2"/>
</dbReference>
<dbReference type="GO" id="GO:0033202">
    <property type="term" value="C:DNA helicase complex"/>
    <property type="evidence" value="ECO:0007669"/>
    <property type="project" value="TreeGrafter"/>
</dbReference>
<dbReference type="CDD" id="cd17932">
    <property type="entry name" value="DEXQc_UvrD"/>
    <property type="match status" value="1"/>
</dbReference>
<keyword evidence="6 12" id="KW-0067">ATP-binding</keyword>
<feature type="domain" description="UvrD-like helicase C-terminal" evidence="14">
    <location>
        <begin position="305"/>
        <end position="778"/>
    </location>
</feature>
<dbReference type="SMART" id="SM00479">
    <property type="entry name" value="EXOIII"/>
    <property type="match status" value="1"/>
</dbReference>
<evidence type="ECO:0000259" key="14">
    <source>
        <dbReference type="PROSITE" id="PS51217"/>
    </source>
</evidence>
<dbReference type="GO" id="GO:0003677">
    <property type="term" value="F:DNA binding"/>
    <property type="evidence" value="ECO:0007669"/>
    <property type="project" value="UniProtKB-KW"/>
</dbReference>
<dbReference type="Proteomes" id="UP000036756">
    <property type="component" value="Unassembled WGS sequence"/>
</dbReference>
<keyword evidence="4 12" id="KW-0347">Helicase</keyword>
<dbReference type="Gene3D" id="3.30.160.800">
    <property type="match status" value="1"/>
</dbReference>
<evidence type="ECO:0000313" key="16">
    <source>
        <dbReference type="Proteomes" id="UP000036756"/>
    </source>
</evidence>
<feature type="domain" description="UvrD-like helicase ATP-binding" evidence="13">
    <location>
        <begin position="1"/>
        <end position="299"/>
    </location>
</feature>
<dbReference type="FunFam" id="3.30.420.10:FF:000045">
    <property type="entry name" value="3'-5' exonuclease DinG"/>
    <property type="match status" value="1"/>
</dbReference>
<evidence type="ECO:0000256" key="7">
    <source>
        <dbReference type="ARBA" id="ARBA00023125"/>
    </source>
</evidence>